<evidence type="ECO:0000256" key="1">
    <source>
        <dbReference type="SAM" id="MobiDB-lite"/>
    </source>
</evidence>
<evidence type="ECO:0000313" key="2">
    <source>
        <dbReference type="EMBL" id="GMN28030.1"/>
    </source>
</evidence>
<dbReference type="Gramene" id="FCD_00035850-RA">
    <property type="protein sequence ID" value="FCD_00035850-RA:cds"/>
    <property type="gene ID" value="FCD_00035850"/>
</dbReference>
<protein>
    <submittedName>
        <fullName evidence="2">Uncharacterized protein</fullName>
    </submittedName>
</protein>
<dbReference type="AlphaFoldDB" id="A0AA88CR73"/>
<accession>A0AA88CR73</accession>
<dbReference type="EMBL" id="BTGU01008390">
    <property type="protein sequence ID" value="GMN28030.1"/>
    <property type="molecule type" value="Genomic_DNA"/>
</dbReference>
<feature type="region of interest" description="Disordered" evidence="1">
    <location>
        <begin position="33"/>
        <end position="97"/>
    </location>
</feature>
<evidence type="ECO:0000313" key="3">
    <source>
        <dbReference type="Proteomes" id="UP001187192"/>
    </source>
</evidence>
<comment type="caution">
    <text evidence="2">The sequence shown here is derived from an EMBL/GenBank/DDBJ whole genome shotgun (WGS) entry which is preliminary data.</text>
</comment>
<dbReference type="Proteomes" id="UP001187192">
    <property type="component" value="Unassembled WGS sequence"/>
</dbReference>
<proteinExistence type="predicted"/>
<sequence length="125" mass="13953">MNKFTRDPSHEHEHKPQLIADFASAGYRIAYSVSPKPATEPAREDRRTLRSPSEKESVSSRFAAVFRQASSFPTSKQRRGVKAGCRRGGEEEEGRGGEETLNARFTNFWRVGKLRIAGLGFVIVG</sequence>
<feature type="compositionally biased region" description="Basic and acidic residues" evidence="1">
    <location>
        <begin position="41"/>
        <end position="58"/>
    </location>
</feature>
<keyword evidence="3" id="KW-1185">Reference proteome</keyword>
<name>A0AA88CR73_FICCA</name>
<feature type="compositionally biased region" description="Basic residues" evidence="1">
    <location>
        <begin position="76"/>
        <end position="85"/>
    </location>
</feature>
<organism evidence="2 3">
    <name type="scientific">Ficus carica</name>
    <name type="common">Common fig</name>
    <dbReference type="NCBI Taxonomy" id="3494"/>
    <lineage>
        <taxon>Eukaryota</taxon>
        <taxon>Viridiplantae</taxon>
        <taxon>Streptophyta</taxon>
        <taxon>Embryophyta</taxon>
        <taxon>Tracheophyta</taxon>
        <taxon>Spermatophyta</taxon>
        <taxon>Magnoliopsida</taxon>
        <taxon>eudicotyledons</taxon>
        <taxon>Gunneridae</taxon>
        <taxon>Pentapetalae</taxon>
        <taxon>rosids</taxon>
        <taxon>fabids</taxon>
        <taxon>Rosales</taxon>
        <taxon>Moraceae</taxon>
        <taxon>Ficeae</taxon>
        <taxon>Ficus</taxon>
    </lineage>
</organism>
<reference evidence="2" key="1">
    <citation type="submission" date="2023-07" db="EMBL/GenBank/DDBJ databases">
        <title>draft genome sequence of fig (Ficus carica).</title>
        <authorList>
            <person name="Takahashi T."/>
            <person name="Nishimura K."/>
        </authorList>
    </citation>
    <scope>NUCLEOTIDE SEQUENCE</scope>
</reference>
<gene>
    <name evidence="2" type="ORF">TIFTF001_050506</name>
</gene>